<organism evidence="2 3">
    <name type="scientific">Akanthomyces muscarius</name>
    <name type="common">Entomopathogenic fungus</name>
    <name type="synonym">Lecanicillium muscarium</name>
    <dbReference type="NCBI Taxonomy" id="2231603"/>
    <lineage>
        <taxon>Eukaryota</taxon>
        <taxon>Fungi</taxon>
        <taxon>Dikarya</taxon>
        <taxon>Ascomycota</taxon>
        <taxon>Pezizomycotina</taxon>
        <taxon>Sordariomycetes</taxon>
        <taxon>Hypocreomycetidae</taxon>
        <taxon>Hypocreales</taxon>
        <taxon>Cordycipitaceae</taxon>
        <taxon>Akanthomyces</taxon>
    </lineage>
</organism>
<dbReference type="GeneID" id="80894741"/>
<dbReference type="EMBL" id="JAJHUN010000002">
    <property type="protein sequence ID" value="KAJ4161549.1"/>
    <property type="molecule type" value="Genomic_DNA"/>
</dbReference>
<evidence type="ECO:0000313" key="2">
    <source>
        <dbReference type="EMBL" id="KAJ4161549.1"/>
    </source>
</evidence>
<name>A0A9W8QKG4_AKAMU</name>
<feature type="compositionally biased region" description="Basic and acidic residues" evidence="1">
    <location>
        <begin position="82"/>
        <end position="91"/>
    </location>
</feature>
<gene>
    <name evidence="2" type="ORF">LMH87_007582</name>
</gene>
<protein>
    <submittedName>
        <fullName evidence="2">Uncharacterized protein</fullName>
    </submittedName>
</protein>
<dbReference type="AlphaFoldDB" id="A0A9W8QKG4"/>
<dbReference type="Proteomes" id="UP001144673">
    <property type="component" value="Unassembled WGS sequence"/>
</dbReference>
<sequence>MQALESVLEYGPLVILLPLSIRPALQDRLLSESICIVALPESGRSIQAAHFWSNLSSKVNSASLVSLHSMMNVLFRRTNSLERFDDERPNDPDISSAPWTTPPRSQNLPPLSGSVDSYSDEYHQVHI</sequence>
<feature type="region of interest" description="Disordered" evidence="1">
    <location>
        <begin position="82"/>
        <end position="127"/>
    </location>
</feature>
<evidence type="ECO:0000313" key="3">
    <source>
        <dbReference type="Proteomes" id="UP001144673"/>
    </source>
</evidence>
<feature type="compositionally biased region" description="Polar residues" evidence="1">
    <location>
        <begin position="97"/>
        <end position="117"/>
    </location>
</feature>
<keyword evidence="3" id="KW-1185">Reference proteome</keyword>
<accession>A0A9W8QKG4</accession>
<dbReference type="KEGG" id="amus:LMH87_007582"/>
<dbReference type="RefSeq" id="XP_056057933.1">
    <property type="nucleotide sequence ID" value="XM_056199488.1"/>
</dbReference>
<reference evidence="2" key="1">
    <citation type="journal article" date="2023" name="Access Microbiol">
        <title>De-novo genome assembly for Akanthomyces muscarius, a biocontrol agent of insect agricultural pests.</title>
        <authorList>
            <person name="Erdos Z."/>
            <person name="Studholme D.J."/>
            <person name="Raymond B."/>
            <person name="Sharma M."/>
        </authorList>
    </citation>
    <scope>NUCLEOTIDE SEQUENCE</scope>
    <source>
        <strain evidence="2">Ve6</strain>
    </source>
</reference>
<evidence type="ECO:0000256" key="1">
    <source>
        <dbReference type="SAM" id="MobiDB-lite"/>
    </source>
</evidence>
<comment type="caution">
    <text evidence="2">The sequence shown here is derived from an EMBL/GenBank/DDBJ whole genome shotgun (WGS) entry which is preliminary data.</text>
</comment>
<proteinExistence type="predicted"/>